<keyword evidence="1" id="KW-0812">Transmembrane</keyword>
<feature type="transmembrane region" description="Helical" evidence="1">
    <location>
        <begin position="153"/>
        <end position="170"/>
    </location>
</feature>
<feature type="transmembrane region" description="Helical" evidence="1">
    <location>
        <begin position="48"/>
        <end position="69"/>
    </location>
</feature>
<keyword evidence="1" id="KW-0472">Membrane</keyword>
<protein>
    <submittedName>
        <fullName evidence="2">Uncharacterized protein</fullName>
    </submittedName>
</protein>
<keyword evidence="1" id="KW-1133">Transmembrane helix</keyword>
<proteinExistence type="predicted"/>
<feature type="transmembrane region" description="Helical" evidence="1">
    <location>
        <begin position="127"/>
        <end position="147"/>
    </location>
</feature>
<evidence type="ECO:0000313" key="2">
    <source>
        <dbReference type="EMBL" id="GAJ15929.1"/>
    </source>
</evidence>
<sequence length="196" mass="23472">MYKQILSKFSVYDQVGYLMVGSISLIVLYLDSLFLGVRFPRFDLNSSIIWFIVTYFLGHIIQAIANIIIKEKKEDFNEKEKKILEIAKEFFDIKNLSESEIWSLCYMMAFAKDITGQISTFNAYYSLYRGWFVIFALESLFLLLLNIFRWFNFAYLILFLISNFLTILFFRRKKRFYGYLKIKVLQTFILLRKVKS</sequence>
<name>X1UEI4_9ZZZZ</name>
<accession>X1UEI4</accession>
<evidence type="ECO:0000256" key="1">
    <source>
        <dbReference type="SAM" id="Phobius"/>
    </source>
</evidence>
<feature type="transmembrane region" description="Helical" evidence="1">
    <location>
        <begin position="15"/>
        <end position="36"/>
    </location>
</feature>
<gene>
    <name evidence="2" type="ORF">S12H4_42812</name>
</gene>
<dbReference type="AlphaFoldDB" id="X1UEI4"/>
<reference evidence="2" key="1">
    <citation type="journal article" date="2014" name="Front. Microbiol.">
        <title>High frequency of phylogenetically diverse reductive dehalogenase-homologous genes in deep subseafloor sedimentary metagenomes.</title>
        <authorList>
            <person name="Kawai M."/>
            <person name="Futagami T."/>
            <person name="Toyoda A."/>
            <person name="Takaki Y."/>
            <person name="Nishi S."/>
            <person name="Hori S."/>
            <person name="Arai W."/>
            <person name="Tsubouchi T."/>
            <person name="Morono Y."/>
            <person name="Uchiyama I."/>
            <person name="Ito T."/>
            <person name="Fujiyama A."/>
            <person name="Inagaki F."/>
            <person name="Takami H."/>
        </authorList>
    </citation>
    <scope>NUCLEOTIDE SEQUENCE</scope>
    <source>
        <strain evidence="2">Expedition CK06-06</strain>
    </source>
</reference>
<comment type="caution">
    <text evidence="2">The sequence shown here is derived from an EMBL/GenBank/DDBJ whole genome shotgun (WGS) entry which is preliminary data.</text>
</comment>
<organism evidence="2">
    <name type="scientific">marine sediment metagenome</name>
    <dbReference type="NCBI Taxonomy" id="412755"/>
    <lineage>
        <taxon>unclassified sequences</taxon>
        <taxon>metagenomes</taxon>
        <taxon>ecological metagenomes</taxon>
    </lineage>
</organism>
<dbReference type="EMBL" id="BARW01026225">
    <property type="protein sequence ID" value="GAJ15929.1"/>
    <property type="molecule type" value="Genomic_DNA"/>
</dbReference>